<protein>
    <submittedName>
        <fullName evidence="1">Uncharacterized protein</fullName>
    </submittedName>
</protein>
<accession>A0ACC0L7E9</accession>
<gene>
    <name evidence="1" type="ORF">RHMOL_Rhmol13G0128700</name>
</gene>
<evidence type="ECO:0000313" key="2">
    <source>
        <dbReference type="Proteomes" id="UP001062846"/>
    </source>
</evidence>
<dbReference type="Proteomes" id="UP001062846">
    <property type="component" value="Chromosome 13"/>
</dbReference>
<reference evidence="1" key="1">
    <citation type="submission" date="2022-02" db="EMBL/GenBank/DDBJ databases">
        <title>Plant Genome Project.</title>
        <authorList>
            <person name="Zhang R.-G."/>
        </authorList>
    </citation>
    <scope>NUCLEOTIDE SEQUENCE</scope>
    <source>
        <strain evidence="1">AT1</strain>
    </source>
</reference>
<organism evidence="1 2">
    <name type="scientific">Rhododendron molle</name>
    <name type="common">Chinese azalea</name>
    <name type="synonym">Azalea mollis</name>
    <dbReference type="NCBI Taxonomy" id="49168"/>
    <lineage>
        <taxon>Eukaryota</taxon>
        <taxon>Viridiplantae</taxon>
        <taxon>Streptophyta</taxon>
        <taxon>Embryophyta</taxon>
        <taxon>Tracheophyta</taxon>
        <taxon>Spermatophyta</taxon>
        <taxon>Magnoliopsida</taxon>
        <taxon>eudicotyledons</taxon>
        <taxon>Gunneridae</taxon>
        <taxon>Pentapetalae</taxon>
        <taxon>asterids</taxon>
        <taxon>Ericales</taxon>
        <taxon>Ericaceae</taxon>
        <taxon>Ericoideae</taxon>
        <taxon>Rhodoreae</taxon>
        <taxon>Rhododendron</taxon>
    </lineage>
</organism>
<dbReference type="EMBL" id="CM046400">
    <property type="protein sequence ID" value="KAI8524166.1"/>
    <property type="molecule type" value="Genomic_DNA"/>
</dbReference>
<evidence type="ECO:0000313" key="1">
    <source>
        <dbReference type="EMBL" id="KAI8524166.1"/>
    </source>
</evidence>
<name>A0ACC0L7E9_RHOML</name>
<keyword evidence="2" id="KW-1185">Reference proteome</keyword>
<proteinExistence type="predicted"/>
<comment type="caution">
    <text evidence="1">The sequence shown here is derived from an EMBL/GenBank/DDBJ whole genome shotgun (WGS) entry which is preliminary data.</text>
</comment>
<sequence>MRFNDRANEIYLKVEDKKNLVRGRNQDVILVACLFIACWQEDKPHTVKGIWSSKQKHSETTRASEGSITCLGFDGESRLCSPLGMNNRAVKAAQEAVLKSEGFDIRRTPVSIAAVVIYAITQLSDDKKPLTAHPALINKMV</sequence>